<dbReference type="Proteomes" id="UP001174909">
    <property type="component" value="Unassembled WGS sequence"/>
</dbReference>
<gene>
    <name evidence="1" type="ORF">GBAR_LOCUS14035</name>
</gene>
<dbReference type="EMBL" id="CASHTH010002053">
    <property type="protein sequence ID" value="CAI8024105.1"/>
    <property type="molecule type" value="Genomic_DNA"/>
</dbReference>
<name>A0AA35S606_GEOBA</name>
<proteinExistence type="predicted"/>
<evidence type="ECO:0000313" key="2">
    <source>
        <dbReference type="Proteomes" id="UP001174909"/>
    </source>
</evidence>
<keyword evidence="2" id="KW-1185">Reference proteome</keyword>
<dbReference type="AlphaFoldDB" id="A0AA35S606"/>
<reference evidence="1" key="1">
    <citation type="submission" date="2023-03" db="EMBL/GenBank/DDBJ databases">
        <authorList>
            <person name="Steffen K."/>
            <person name="Cardenas P."/>
        </authorList>
    </citation>
    <scope>NUCLEOTIDE SEQUENCE</scope>
</reference>
<sequence>MNRAWTEDPHMLSSSIHVFVTERLGDIQVRAGAMNMVYTEEELTDTAIIFIMQAQGTR</sequence>
<accession>A0AA35S606</accession>
<comment type="caution">
    <text evidence="1">The sequence shown here is derived from an EMBL/GenBank/DDBJ whole genome shotgun (WGS) entry which is preliminary data.</text>
</comment>
<protein>
    <submittedName>
        <fullName evidence="1">Uncharacterized protein</fullName>
    </submittedName>
</protein>
<organism evidence="1 2">
    <name type="scientific">Geodia barretti</name>
    <name type="common">Barrett's horny sponge</name>
    <dbReference type="NCBI Taxonomy" id="519541"/>
    <lineage>
        <taxon>Eukaryota</taxon>
        <taxon>Metazoa</taxon>
        <taxon>Porifera</taxon>
        <taxon>Demospongiae</taxon>
        <taxon>Heteroscleromorpha</taxon>
        <taxon>Tetractinellida</taxon>
        <taxon>Astrophorina</taxon>
        <taxon>Geodiidae</taxon>
        <taxon>Geodia</taxon>
    </lineage>
</organism>
<evidence type="ECO:0000313" key="1">
    <source>
        <dbReference type="EMBL" id="CAI8024105.1"/>
    </source>
</evidence>